<keyword evidence="2" id="KW-1185">Reference proteome</keyword>
<organism evidence="1 2">
    <name type="scientific">Opisthorchis viverrini</name>
    <name type="common">Southeast Asian liver fluke</name>
    <dbReference type="NCBI Taxonomy" id="6198"/>
    <lineage>
        <taxon>Eukaryota</taxon>
        <taxon>Metazoa</taxon>
        <taxon>Spiralia</taxon>
        <taxon>Lophotrochozoa</taxon>
        <taxon>Platyhelminthes</taxon>
        <taxon>Trematoda</taxon>
        <taxon>Digenea</taxon>
        <taxon>Opisthorchiida</taxon>
        <taxon>Opisthorchiata</taxon>
        <taxon>Opisthorchiidae</taxon>
        <taxon>Opisthorchis</taxon>
    </lineage>
</organism>
<dbReference type="GeneID" id="20320160"/>
<gene>
    <name evidence="1" type="ORF">T265_05978</name>
</gene>
<dbReference type="RefSeq" id="XP_009169394.1">
    <property type="nucleotide sequence ID" value="XM_009171130.1"/>
</dbReference>
<dbReference type="KEGG" id="ovi:T265_05978"/>
<accession>A0A074ZHT6</accession>
<dbReference type="Proteomes" id="UP000054324">
    <property type="component" value="Unassembled WGS sequence"/>
</dbReference>
<sequence length="78" mass="8942">MELNSHILASRLERFIMPAEMEPLDASNKAIKHDQSTFSIKETTHKVAENSLTTHDLFRTSWGLSDRRSPRVSVNLTF</sequence>
<name>A0A074ZHT6_OPIVI</name>
<reference evidence="1 2" key="1">
    <citation type="submission" date="2013-11" db="EMBL/GenBank/DDBJ databases">
        <title>Opisthorchis viverrini - life in the bile duct.</title>
        <authorList>
            <person name="Young N.D."/>
            <person name="Nagarajan N."/>
            <person name="Lin S.J."/>
            <person name="Korhonen P.K."/>
            <person name="Jex A.R."/>
            <person name="Hall R.S."/>
            <person name="Safavi-Hemami H."/>
            <person name="Kaewkong W."/>
            <person name="Bertrand D."/>
            <person name="Gao S."/>
            <person name="Seet Q."/>
            <person name="Wongkham S."/>
            <person name="Teh B.T."/>
            <person name="Wongkham C."/>
            <person name="Intapan P.M."/>
            <person name="Maleewong W."/>
            <person name="Yang X."/>
            <person name="Hu M."/>
            <person name="Wang Z."/>
            <person name="Hofmann A."/>
            <person name="Sternberg P.W."/>
            <person name="Tan P."/>
            <person name="Wang J."/>
            <person name="Gasser R.B."/>
        </authorList>
    </citation>
    <scope>NUCLEOTIDE SEQUENCE [LARGE SCALE GENOMIC DNA]</scope>
</reference>
<dbReference type="CTD" id="20320160"/>
<evidence type="ECO:0000313" key="1">
    <source>
        <dbReference type="EMBL" id="KER26843.1"/>
    </source>
</evidence>
<proteinExistence type="predicted"/>
<dbReference type="EMBL" id="KL596737">
    <property type="protein sequence ID" value="KER26843.1"/>
    <property type="molecule type" value="Genomic_DNA"/>
</dbReference>
<evidence type="ECO:0000313" key="2">
    <source>
        <dbReference type="Proteomes" id="UP000054324"/>
    </source>
</evidence>
<dbReference type="AlphaFoldDB" id="A0A074ZHT6"/>
<dbReference type="OrthoDB" id="6282232at2759"/>
<protein>
    <submittedName>
        <fullName evidence="1">Uncharacterized protein</fullName>
    </submittedName>
</protein>